<feature type="transmembrane region" description="Helical" evidence="1">
    <location>
        <begin position="117"/>
        <end position="134"/>
    </location>
</feature>
<feature type="transmembrane region" description="Helical" evidence="1">
    <location>
        <begin position="141"/>
        <end position="162"/>
    </location>
</feature>
<feature type="transmembrane region" description="Helical" evidence="1">
    <location>
        <begin position="348"/>
        <end position="366"/>
    </location>
</feature>
<feature type="transmembrane region" description="Helical" evidence="1">
    <location>
        <begin position="84"/>
        <end position="111"/>
    </location>
</feature>
<feature type="transmembrane region" description="Helical" evidence="1">
    <location>
        <begin position="182"/>
        <end position="208"/>
    </location>
</feature>
<comment type="caution">
    <text evidence="2">The sequence shown here is derived from an EMBL/GenBank/DDBJ whole genome shotgun (WGS) entry which is preliminary data.</text>
</comment>
<dbReference type="AlphaFoldDB" id="A0A6L5XCD7"/>
<keyword evidence="1" id="KW-1133">Transmembrane helix</keyword>
<proteinExistence type="predicted"/>
<evidence type="ECO:0000313" key="2">
    <source>
        <dbReference type="EMBL" id="MSS16933.1"/>
    </source>
</evidence>
<feature type="transmembrane region" description="Helical" evidence="1">
    <location>
        <begin position="215"/>
        <end position="239"/>
    </location>
</feature>
<name>A0A6L5XCD7_9BACT</name>
<gene>
    <name evidence="2" type="ORF">FYJ29_04005</name>
</gene>
<protein>
    <recommendedName>
        <fullName evidence="4">Glycosyltransferase RgtA/B/C/D-like domain-containing protein</fullName>
    </recommendedName>
</protein>
<organism evidence="2 3">
    <name type="scientific">Sodaliphilus pleomorphus</name>
    <dbReference type="NCBI Taxonomy" id="2606626"/>
    <lineage>
        <taxon>Bacteria</taxon>
        <taxon>Pseudomonadati</taxon>
        <taxon>Bacteroidota</taxon>
        <taxon>Bacteroidia</taxon>
        <taxon>Bacteroidales</taxon>
        <taxon>Muribaculaceae</taxon>
        <taxon>Sodaliphilus</taxon>
    </lineage>
</organism>
<feature type="transmembrane region" description="Helical" evidence="1">
    <location>
        <begin position="318"/>
        <end position="336"/>
    </location>
</feature>
<dbReference type="EMBL" id="VULT01000004">
    <property type="protein sequence ID" value="MSS16933.1"/>
    <property type="molecule type" value="Genomic_DNA"/>
</dbReference>
<keyword evidence="1" id="KW-0472">Membrane</keyword>
<dbReference type="Proteomes" id="UP000483362">
    <property type="component" value="Unassembled WGS sequence"/>
</dbReference>
<feature type="transmembrane region" description="Helical" evidence="1">
    <location>
        <begin position="292"/>
        <end position="312"/>
    </location>
</feature>
<sequence>MTLSTLTYRRSSLPGKAYLAALALAGMVFYMFNVLTTLKGDDMLYSYIIGTDYVPIRSLAGWLKSLPGLYVQENGRMANILTQLFAGVLGKPVFDVLNALMLVLLLHLVVVHVAGKARPVAVVAITMLMIFAVIPYPGETLLWMCGSLNYLWAATFTLYWLHWLHSRRNSRLMAWQQVALFLASWVAGQMNEAVTVPVALGLCMWLVATRKRPDAVLLTAMAGYSLGVLLIVCSPGAWARVRSGDVNLAGSAAWLLGRRLLVVGYKAVIYVFPATAVLLMTWEGKHHGWRKLAADLWPWIMLGCVLLLYALGDSKKPRLYFFFTLVGYIYTMRWLYCRYGSRARLRRAAAVLCALACIYPVAAVAAELRAYKAYNSAMVARIAAAPANCVLSASSYRNTVWSRRWIAPNYYDSMLYSGYNDLYERYYGKRHVAFVREPLMQRYLSANFVAGTQLVPLRSSHSRLVDTVLAVPGSSYSIIPIDSAHLDKHNCGLDFDLDPVHNRNTETPAVYYYDNKIRTHNHLPFFNIFHRGRCYLIVPAVERDVVHLRIPVVSGGKEVWVDLYR</sequence>
<feature type="transmembrane region" description="Helical" evidence="1">
    <location>
        <begin position="259"/>
        <end position="280"/>
    </location>
</feature>
<feature type="transmembrane region" description="Helical" evidence="1">
    <location>
        <begin position="17"/>
        <end position="38"/>
    </location>
</feature>
<accession>A0A6L5XCD7</accession>
<dbReference type="InterPro" id="IPR045691">
    <property type="entry name" value="DUF6056"/>
</dbReference>
<evidence type="ECO:0008006" key="4">
    <source>
        <dbReference type="Google" id="ProtNLM"/>
    </source>
</evidence>
<keyword evidence="1" id="KW-0812">Transmembrane</keyword>
<reference evidence="2 3" key="1">
    <citation type="submission" date="2019-08" db="EMBL/GenBank/DDBJ databases">
        <title>In-depth cultivation of the pig gut microbiome towards novel bacterial diversity and tailored functional studies.</title>
        <authorList>
            <person name="Wylensek D."/>
            <person name="Hitch T.C.A."/>
            <person name="Clavel T."/>
        </authorList>
    </citation>
    <scope>NUCLEOTIDE SEQUENCE [LARGE SCALE GENOMIC DNA]</scope>
    <source>
        <strain evidence="2 3">Oil-RF-744-WCA-WT-10</strain>
    </source>
</reference>
<evidence type="ECO:0000313" key="3">
    <source>
        <dbReference type="Proteomes" id="UP000483362"/>
    </source>
</evidence>
<dbReference type="Pfam" id="PF19528">
    <property type="entry name" value="DUF6056"/>
    <property type="match status" value="1"/>
</dbReference>
<dbReference type="RefSeq" id="WP_154328388.1">
    <property type="nucleotide sequence ID" value="NZ_CP045696.1"/>
</dbReference>
<evidence type="ECO:0000256" key="1">
    <source>
        <dbReference type="SAM" id="Phobius"/>
    </source>
</evidence>
<keyword evidence="3" id="KW-1185">Reference proteome</keyword>